<organism evidence="1 2">
    <name type="scientific">Maritimibacter dapengensis</name>
    <dbReference type="NCBI Taxonomy" id="2836868"/>
    <lineage>
        <taxon>Bacteria</taxon>
        <taxon>Pseudomonadati</taxon>
        <taxon>Pseudomonadota</taxon>
        <taxon>Alphaproteobacteria</taxon>
        <taxon>Rhodobacterales</taxon>
        <taxon>Roseobacteraceae</taxon>
        <taxon>Maritimibacter</taxon>
    </lineage>
</organism>
<keyword evidence="2" id="KW-1185">Reference proteome</keyword>
<name>A0ABS6T4U4_9RHOB</name>
<proteinExistence type="predicted"/>
<gene>
    <name evidence="1" type="ORF">KJP28_10625</name>
</gene>
<evidence type="ECO:0000313" key="1">
    <source>
        <dbReference type="EMBL" id="MBV7379382.1"/>
    </source>
</evidence>
<protein>
    <submittedName>
        <fullName evidence="1">Uncharacterized protein</fullName>
    </submittedName>
</protein>
<evidence type="ECO:0000313" key="2">
    <source>
        <dbReference type="Proteomes" id="UP000756530"/>
    </source>
</evidence>
<dbReference type="Proteomes" id="UP000756530">
    <property type="component" value="Unassembled WGS sequence"/>
</dbReference>
<comment type="caution">
    <text evidence="1">The sequence shown here is derived from an EMBL/GenBank/DDBJ whole genome shotgun (WGS) entry which is preliminary data.</text>
</comment>
<accession>A0ABS6T4U4</accession>
<sequence length="92" mass="10299">MTAEQLKEADPSGVIRESYAIEGVSLQDCRIIFFNWVIARRTERDTAEDVAMLLAVYGTDFPDHPMTEVLREGQGGELSANGRRGGWRARRG</sequence>
<dbReference type="EMBL" id="JAHUZE010000002">
    <property type="protein sequence ID" value="MBV7379382.1"/>
    <property type="molecule type" value="Genomic_DNA"/>
</dbReference>
<reference evidence="1 2" key="1">
    <citation type="submission" date="2021-05" db="EMBL/GenBank/DDBJ databases">
        <title>Culturable bacteria isolated from Daya Bay.</title>
        <authorList>
            <person name="Zheng W."/>
            <person name="Yu S."/>
            <person name="Huang Y."/>
        </authorList>
    </citation>
    <scope>NUCLEOTIDE SEQUENCE [LARGE SCALE GENOMIC DNA]</scope>
    <source>
        <strain evidence="1 2">DP4N28-5</strain>
    </source>
</reference>